<evidence type="ECO:0000256" key="10">
    <source>
        <dbReference type="ARBA" id="ARBA00023237"/>
    </source>
</evidence>
<dbReference type="Proteomes" id="UP000004457">
    <property type="component" value="Unassembled WGS sequence"/>
</dbReference>
<keyword evidence="7" id="KW-0732">Signal</keyword>
<evidence type="ECO:0000256" key="6">
    <source>
        <dbReference type="ARBA" id="ARBA00022692"/>
    </source>
</evidence>
<dbReference type="CDD" id="cd12820">
    <property type="entry name" value="LbR_YadA-like"/>
    <property type="match status" value="1"/>
</dbReference>
<keyword evidence="9" id="KW-0472">Membrane</keyword>
<feature type="domain" description="Trimeric autotransporter adhesin YadA-like head" evidence="12">
    <location>
        <begin position="230"/>
        <end position="253"/>
    </location>
</feature>
<dbReference type="Gene3D" id="3.30.1300.30">
    <property type="entry name" value="GSPII I/J protein-like"/>
    <property type="match status" value="1"/>
</dbReference>
<evidence type="ECO:0000256" key="7">
    <source>
        <dbReference type="ARBA" id="ARBA00022729"/>
    </source>
</evidence>
<proteinExistence type="inferred from homology"/>
<feature type="domain" description="Trimeric autotransporter adhesin YadA-like head" evidence="12">
    <location>
        <begin position="69"/>
        <end position="89"/>
    </location>
</feature>
<dbReference type="Pfam" id="PF05658">
    <property type="entry name" value="YadA_head"/>
    <property type="match status" value="4"/>
</dbReference>
<dbReference type="GO" id="GO:0015031">
    <property type="term" value="P:protein transport"/>
    <property type="evidence" value="ECO:0007669"/>
    <property type="project" value="UniProtKB-KW"/>
</dbReference>
<evidence type="ECO:0000256" key="3">
    <source>
        <dbReference type="ARBA" id="ARBA00005848"/>
    </source>
</evidence>
<accession>C0EM56</accession>
<feature type="domain" description="Trimeric autotransporter adhesin YadA-like head" evidence="12">
    <location>
        <begin position="283"/>
        <end position="308"/>
    </location>
</feature>
<keyword evidence="15" id="KW-1185">Reference proteome</keyword>
<dbReference type="GO" id="GO:0009986">
    <property type="term" value="C:cell surface"/>
    <property type="evidence" value="ECO:0007669"/>
    <property type="project" value="UniProtKB-SubCell"/>
</dbReference>
<dbReference type="InterPro" id="IPR008635">
    <property type="entry name" value="Coiled_stalk_dom"/>
</dbReference>
<dbReference type="Pfam" id="PF05662">
    <property type="entry name" value="YadA_stalk"/>
    <property type="match status" value="1"/>
</dbReference>
<name>C0EM56_NEIFL</name>
<dbReference type="GO" id="GO:0009279">
    <property type="term" value="C:cell outer membrane"/>
    <property type="evidence" value="ECO:0007669"/>
    <property type="project" value="UniProtKB-SubCell"/>
</dbReference>
<dbReference type="InterPro" id="IPR045584">
    <property type="entry name" value="Pilin-like"/>
</dbReference>
<keyword evidence="6" id="KW-0812">Transmembrane</keyword>
<organism evidence="14 15">
    <name type="scientific">Neisseria flavescens NRL30031/H210</name>
    <dbReference type="NCBI Taxonomy" id="546264"/>
    <lineage>
        <taxon>Bacteria</taxon>
        <taxon>Pseudomonadati</taxon>
        <taxon>Pseudomonadota</taxon>
        <taxon>Betaproteobacteria</taxon>
        <taxon>Neisseriales</taxon>
        <taxon>Neisseriaceae</taxon>
        <taxon>Neisseria</taxon>
    </lineage>
</organism>
<dbReference type="RefSeq" id="WP_003680101.1">
    <property type="nucleotide sequence ID" value="NZ_ACEN01000025.1"/>
</dbReference>
<keyword evidence="8" id="KW-0653">Protein transport</keyword>
<reference evidence="14 15" key="1">
    <citation type="submission" date="2009-01" db="EMBL/GenBank/DDBJ databases">
        <authorList>
            <person name="Fulton L."/>
            <person name="Clifton S."/>
            <person name="Chinwalla A.T."/>
            <person name="Mitreva M."/>
            <person name="Sodergren E."/>
            <person name="Weinstock G."/>
            <person name="Clifton S."/>
            <person name="Dooling D.J."/>
            <person name="Fulton B."/>
            <person name="Minx P."/>
            <person name="Pepin K.H."/>
            <person name="Johnson M."/>
            <person name="Bhonagiri V."/>
            <person name="Nash W.E."/>
            <person name="Mardis E.R."/>
            <person name="Wilson R.K."/>
        </authorList>
    </citation>
    <scope>NUCLEOTIDE SEQUENCE [LARGE SCALE GENOMIC DNA]</scope>
    <source>
        <strain evidence="14 15">NRL30031/H210</strain>
    </source>
</reference>
<feature type="domain" description="Trimeric autotransporter adhesin YadA-like stalk" evidence="13">
    <location>
        <begin position="315"/>
        <end position="351"/>
    </location>
</feature>
<feature type="domain" description="Trimeric autotransporter adhesin YadA-like head" evidence="12">
    <location>
        <begin position="258"/>
        <end position="281"/>
    </location>
</feature>
<evidence type="ECO:0000256" key="5">
    <source>
        <dbReference type="ARBA" id="ARBA00022452"/>
    </source>
</evidence>
<evidence type="ECO:0000256" key="8">
    <source>
        <dbReference type="ARBA" id="ARBA00022927"/>
    </source>
</evidence>
<dbReference type="AlphaFoldDB" id="C0EM56"/>
<dbReference type="SUPFAM" id="SSF101967">
    <property type="entry name" value="Adhesin YadA, collagen-binding domain"/>
    <property type="match status" value="2"/>
</dbReference>
<comment type="subcellular location">
    <subcellularLocation>
        <location evidence="2">Cell outer membrane</location>
    </subcellularLocation>
    <subcellularLocation>
        <location evidence="1">Cell surface</location>
    </subcellularLocation>
</comment>
<keyword evidence="4" id="KW-0813">Transport</keyword>
<dbReference type="Pfam" id="PF03895">
    <property type="entry name" value="YadA_anchor"/>
    <property type="match status" value="1"/>
</dbReference>
<keyword evidence="10" id="KW-0998">Cell outer membrane</keyword>
<dbReference type="eggNOG" id="COG5295">
    <property type="taxonomic scope" value="Bacteria"/>
</dbReference>
<evidence type="ECO:0000259" key="13">
    <source>
        <dbReference type="Pfam" id="PF05662"/>
    </source>
</evidence>
<dbReference type="InterPro" id="IPR008640">
    <property type="entry name" value="Adhesin_Head_dom"/>
</dbReference>
<comment type="similarity">
    <text evidence="3">Belongs to the autotransporter-2 (AT-2) (TC 1.B.40) family.</text>
</comment>
<dbReference type="InterPro" id="IPR005594">
    <property type="entry name" value="YadA_C"/>
</dbReference>
<gene>
    <name evidence="14" type="ORF">NEIFLAOT_01021</name>
</gene>
<evidence type="ECO:0000259" key="11">
    <source>
        <dbReference type="Pfam" id="PF03895"/>
    </source>
</evidence>
<feature type="domain" description="Trimeric autotransporter adhesin YadA-like C-terminal membrane anchor" evidence="11">
    <location>
        <begin position="379"/>
        <end position="436"/>
    </location>
</feature>
<evidence type="ECO:0000313" key="15">
    <source>
        <dbReference type="Proteomes" id="UP000004457"/>
    </source>
</evidence>
<evidence type="ECO:0000313" key="14">
    <source>
        <dbReference type="EMBL" id="EEG33919.1"/>
    </source>
</evidence>
<evidence type="ECO:0000256" key="9">
    <source>
        <dbReference type="ARBA" id="ARBA00023136"/>
    </source>
</evidence>
<dbReference type="Gene3D" id="2.150.10.10">
    <property type="entry name" value="Serralysin-like metalloprotease, C-terminal"/>
    <property type="match status" value="2"/>
</dbReference>
<sequence length="478" mass="49665">MKIIKQASKQASKQNSLTRLSLITLLISTSFYPVQSVAATVSNVNDKTYSFQGGQVTTGDGKYKSTVNIAIGNNSTAQGFNSIALGDGSVVVSEEGKGIAIGYKAETKGKDTYDNIVIGFETKASSKANRSIAMGYKASVADGASTAAFGESATVSKLPANKTTPINGTSKQVVTDGSGNVTNVIGTSQNEEAVINSYGATFGSQAFGYKASSHGLLANSFGAFSTTGATGASAYGAQSEALGKFSTAIGFNSKARQKDSSAFGYFAEANAKDSLALGANSTAEKEKSVALGNYSIADRANTVSVGSKTANYRRQIVNVADGTEDYDAVNVRQLNAVEAKIGQVNNQFTQVDTHLNRTDLRINRVGASAAALASLKPAQLGEDDKFALSLGVGSYKNAQAVAMGAVFKPAENVLLNVAGSFSGSEKTFGAGVSWKFGNKSKPAVSTQSAVNSAEVLQLRQEMSAMQKELDELKKALRK</sequence>
<evidence type="ECO:0000259" key="12">
    <source>
        <dbReference type="Pfam" id="PF05658"/>
    </source>
</evidence>
<dbReference type="Gene3D" id="6.10.250.2120">
    <property type="match status" value="1"/>
</dbReference>
<keyword evidence="5" id="KW-1134">Transmembrane beta strand</keyword>
<evidence type="ECO:0000256" key="4">
    <source>
        <dbReference type="ARBA" id="ARBA00022448"/>
    </source>
</evidence>
<comment type="caution">
    <text evidence="14">The sequence shown here is derived from an EMBL/GenBank/DDBJ whole genome shotgun (WGS) entry which is preliminary data.</text>
</comment>
<dbReference type="SUPFAM" id="SSF54523">
    <property type="entry name" value="Pili subunits"/>
    <property type="match status" value="1"/>
</dbReference>
<dbReference type="EMBL" id="ACEN01000025">
    <property type="protein sequence ID" value="EEG33919.1"/>
    <property type="molecule type" value="Genomic_DNA"/>
</dbReference>
<dbReference type="InterPro" id="IPR011049">
    <property type="entry name" value="Serralysin-like_metalloprot_C"/>
</dbReference>
<evidence type="ECO:0000256" key="2">
    <source>
        <dbReference type="ARBA" id="ARBA00004442"/>
    </source>
</evidence>
<evidence type="ECO:0000256" key="1">
    <source>
        <dbReference type="ARBA" id="ARBA00004241"/>
    </source>
</evidence>
<protein>
    <submittedName>
        <fullName evidence="14">Outer membrane insertion signal domain protein</fullName>
    </submittedName>
</protein>